<dbReference type="OrthoDB" id="9779128at2"/>
<dbReference type="Gene3D" id="3.90.420.10">
    <property type="entry name" value="Oxidoreductase, molybdopterin-binding domain"/>
    <property type="match status" value="3"/>
</dbReference>
<dbReference type="InterPro" id="IPR026876">
    <property type="entry name" value="Fn3_assoc_repeat"/>
</dbReference>
<dbReference type="eggNOG" id="COG5492">
    <property type="taxonomic scope" value="Bacteria"/>
</dbReference>
<dbReference type="HOGENOM" id="CLU_246393_0_0_9"/>
<sequence>MPTIHRRWFSLLPFVLGIFLLAGSLCLLAPPVAQAEEATTPPALIADTIDNMLDKPIEITFEDDPNWRAAINTVYVDDVELDASEYTKDTAGKIIFSEDVFDTEKDYDVVIKADGYLDVSVTQKIERVELEVKGDGVTTPKEYTMSHLQGMEQYRYLYSTINTYPTKNWYVAEGVKLRELLEEAGIRDEAKQVRFTSHDGFMVTFTVQELLNDDRSLFPNFKENHEYFGYIPGSSEGAEKVETILALRSDGSDDFDNMSSKDALHLIFGQRALTEQTNAVFAKSVAKVEVITAVPVKWAAPTANINSGEVPAGTLVKLDGPNNDTDKVHYTLDGSEPTVDSPMYNWIAQRWSSRPDFDEINHPIEITNDTTIKAAVIGPGKEDSDVVEFNYMVDGPDPIPVTNVSITEGDQELEEGQTVQLTAEVVPGDATNKNVTWSSGDETVATVSETGLVTAVAEGMATITVTTDDRNFTDSITVTVVSAVSTIDVLYDGEVALTSGETFTVTAYNSGLNYTVNKTTPLGALQAAAAAGGFTYGVTDKNYEASGALLLDNVGNYNRKDPGYWYAYVNDVYKDGYNNAAGALNLIELVDGDRVEFYYAADVTDGTDLNAVKAAATAAVKTVVDTDAATPTIWTLQLSGAKDATVTKAEFEEGLACQASGHQVSWTDDDGNVWGGVPLWLLVAMVDDDPDVGSHHFNFNDDLAVQNYEVNVIAGDGWKTTLDSAAIAHNDGYIVANTLNGEPLPVKTEGGKNCWPLYLKGSAVFGGQQVGNIVRIELSGLPEPPAGWTLEMIGDVGDTITQEEFEEGLACTGSGHYKEWTDNEGNVWSGVPLWVLLGTVDDIESSGHWTFNDEVANDGYSVQVVAGDGFSKTFASTDVARSDDYIIANKCNDAPLTGSAGPLRLVGDGVANPDGSLGGSAVGNVVKIAIPELQIPEAAPGSWNLTLNGKISDVISQAEFEAGMACPNSGHLKEWTDGDGNVWSGIPLWLLTGWVDDRQPHNYNANQAMSGYKVLVKAGDGYTVDFASADVVRDNDYIIADKCNNEPLTGSSWPLRLVGDGVAKEDGSLSGISVGNIVEIELTSFETAQPQPIPEVHIIKYAEDGTTVLDEKTVDYQWMEENLDVIGDGETVCKFEGITNNPDDVWDADETYPGGFKVANAVKGTRIQDLCDLVGGMGAGTEIVLVARDGWETRLPYSSIYTDPSVQERQGDAILAWWGDGEYVPDYADGMRLFFTPGGDNVYGQWDMHETLPENYWHYFYGGGVQYPSCAGLAAKWITEIKVYTIPQGDWKLELDGRDIGGMNCDVSKTYFEQALACQFGANHKATYTDSEERVWEGMPLWFLVGFIDDADQHSDNAFNDELAMAGYQVKITAADGYTVTIDSADIVRNSDYIIANSLNGTPIPESGSDWPLRLVGPAVTGSTSISQIESIKLVSTNKPVYTVDPIPNDSYNAGTTPDGISTMTVSDGVSGFKYFTVGIEPVNPHIGEESVVFTHLRNGSQLEHNATRADFDQVETAQAGFNVQPGDVVKAYIVDELTNSTDHNPEILQ</sequence>
<feature type="signal peptide" evidence="1">
    <location>
        <begin position="1"/>
        <end position="35"/>
    </location>
</feature>
<dbReference type="eggNOG" id="COG2041">
    <property type="taxonomic scope" value="Bacteria"/>
</dbReference>
<name>R4KJS8_9FIRM</name>
<organism evidence="3 4">
    <name type="scientific">Desulfoscipio gibsoniae DSM 7213</name>
    <dbReference type="NCBI Taxonomy" id="767817"/>
    <lineage>
        <taxon>Bacteria</taxon>
        <taxon>Bacillati</taxon>
        <taxon>Bacillota</taxon>
        <taxon>Clostridia</taxon>
        <taxon>Eubacteriales</taxon>
        <taxon>Desulfallaceae</taxon>
        <taxon>Desulfoscipio</taxon>
    </lineage>
</organism>
<evidence type="ECO:0000313" key="3">
    <source>
        <dbReference type="EMBL" id="AGK99885.1"/>
    </source>
</evidence>
<dbReference type="Pfam" id="PF13287">
    <property type="entry name" value="Fn3_assoc"/>
    <property type="match status" value="1"/>
</dbReference>
<proteinExistence type="predicted"/>
<dbReference type="SMART" id="SM00635">
    <property type="entry name" value="BID_2"/>
    <property type="match status" value="1"/>
</dbReference>
<gene>
    <name evidence="3" type="ORF">Desgi_0300</name>
</gene>
<evidence type="ECO:0000256" key="1">
    <source>
        <dbReference type="SAM" id="SignalP"/>
    </source>
</evidence>
<dbReference type="KEGG" id="dgi:Desgi_0300"/>
<feature type="domain" description="BIG2" evidence="2">
    <location>
        <begin position="400"/>
        <end position="477"/>
    </location>
</feature>
<dbReference type="SUPFAM" id="SSF49373">
    <property type="entry name" value="Invasin/intimin cell-adhesion fragments"/>
    <property type="match status" value="1"/>
</dbReference>
<dbReference type="InterPro" id="IPR003343">
    <property type="entry name" value="Big_2"/>
</dbReference>
<reference evidence="3 4" key="1">
    <citation type="submission" date="2012-01" db="EMBL/GenBank/DDBJ databases">
        <title>Complete sequence of Desulfotomaculum gibsoniae DSM 7213.</title>
        <authorList>
            <consortium name="US DOE Joint Genome Institute"/>
            <person name="Lucas S."/>
            <person name="Han J."/>
            <person name="Lapidus A."/>
            <person name="Cheng J.-F."/>
            <person name="Goodwin L."/>
            <person name="Pitluck S."/>
            <person name="Peters L."/>
            <person name="Ovchinnikova G."/>
            <person name="Teshima H."/>
            <person name="Detter J.C."/>
            <person name="Han C."/>
            <person name="Tapia R."/>
            <person name="Land M."/>
            <person name="Hauser L."/>
            <person name="Kyrpides N."/>
            <person name="Ivanova N."/>
            <person name="Pagani I."/>
            <person name="Parshina S."/>
            <person name="Plugge C."/>
            <person name="Muyzer G."/>
            <person name="Kuever J."/>
            <person name="Ivanova A."/>
            <person name="Nazina T."/>
            <person name="Klenk H.-P."/>
            <person name="Brambilla E."/>
            <person name="Spring S."/>
            <person name="Stams A.F."/>
            <person name="Woyke T."/>
        </authorList>
    </citation>
    <scope>NUCLEOTIDE SEQUENCE [LARGE SCALE GENOMIC DNA]</scope>
    <source>
        <strain evidence="3 4">DSM 7213</strain>
    </source>
</reference>
<dbReference type="InterPro" id="IPR011432">
    <property type="entry name" value="Shr-like_HID"/>
</dbReference>
<dbReference type="Pfam" id="PF02368">
    <property type="entry name" value="Big_2"/>
    <property type="match status" value="1"/>
</dbReference>
<keyword evidence="4" id="KW-1185">Reference proteome</keyword>
<feature type="chain" id="PRO_5004374692" evidence="1">
    <location>
        <begin position="36"/>
        <end position="1550"/>
    </location>
</feature>
<dbReference type="InterPro" id="IPR008964">
    <property type="entry name" value="Invasin/intimin_cell_adhesion"/>
</dbReference>
<dbReference type="SUPFAM" id="SSF56524">
    <property type="entry name" value="Oxidoreductase molybdopterin-binding domain"/>
    <property type="match status" value="5"/>
</dbReference>
<evidence type="ECO:0000259" key="2">
    <source>
        <dbReference type="SMART" id="SM00635"/>
    </source>
</evidence>
<accession>R4KJS8</accession>
<dbReference type="STRING" id="767817.Desgi_0300"/>
<protein>
    <submittedName>
        <fullName evidence="3">Ig-like domain-containing surface protein</fullName>
    </submittedName>
</protein>
<dbReference type="Gene3D" id="2.60.40.1080">
    <property type="match status" value="1"/>
</dbReference>
<dbReference type="EMBL" id="CP003273">
    <property type="protein sequence ID" value="AGK99885.1"/>
    <property type="molecule type" value="Genomic_DNA"/>
</dbReference>
<dbReference type="RefSeq" id="WP_006522927.1">
    <property type="nucleotide sequence ID" value="NC_021184.1"/>
</dbReference>
<dbReference type="InterPro" id="IPR036374">
    <property type="entry name" value="OxRdtase_Mopterin-bd_sf"/>
</dbReference>
<keyword evidence="1" id="KW-0732">Signal</keyword>
<dbReference type="Pfam" id="PF07550">
    <property type="entry name" value="Shr-like_HID"/>
    <property type="match status" value="1"/>
</dbReference>
<dbReference type="Proteomes" id="UP000013520">
    <property type="component" value="Chromosome"/>
</dbReference>
<evidence type="ECO:0000313" key="4">
    <source>
        <dbReference type="Proteomes" id="UP000013520"/>
    </source>
</evidence>